<dbReference type="EMBL" id="JAGPUO010000010">
    <property type="protein sequence ID" value="KAG5660185.1"/>
    <property type="molecule type" value="Genomic_DNA"/>
</dbReference>
<evidence type="ECO:0000256" key="6">
    <source>
        <dbReference type="SAM" id="Phobius"/>
    </source>
</evidence>
<dbReference type="Proteomes" id="UP000782241">
    <property type="component" value="Unassembled WGS sequence"/>
</dbReference>
<feature type="transmembrane region" description="Helical" evidence="6">
    <location>
        <begin position="210"/>
        <end position="228"/>
    </location>
</feature>
<dbReference type="AlphaFoldDB" id="A0A9P7H308"/>
<comment type="caution">
    <text evidence="8">The sequence shown here is derived from an EMBL/GenBank/DDBJ whole genome shotgun (WGS) entry which is preliminary data.</text>
</comment>
<reference evidence="8" key="1">
    <citation type="submission" date="2021-04" db="EMBL/GenBank/DDBJ databases">
        <title>Draft genome of Fusarium avenaceum strain F156N33, isolated from an atmospheric sample in Virginia.</title>
        <authorList>
            <person name="Yang S."/>
            <person name="Vinatzer B.A."/>
            <person name="Coleman J."/>
        </authorList>
    </citation>
    <scope>NUCLEOTIDE SEQUENCE</scope>
    <source>
        <strain evidence="8">F156N33</strain>
    </source>
</reference>
<dbReference type="GO" id="GO:0016020">
    <property type="term" value="C:membrane"/>
    <property type="evidence" value="ECO:0007669"/>
    <property type="project" value="UniProtKB-SubCell"/>
</dbReference>
<accession>A0A9P7H308</accession>
<dbReference type="Pfam" id="PF20684">
    <property type="entry name" value="Fung_rhodopsin"/>
    <property type="match status" value="1"/>
</dbReference>
<evidence type="ECO:0000313" key="8">
    <source>
        <dbReference type="EMBL" id="KAG5660185.1"/>
    </source>
</evidence>
<proteinExistence type="inferred from homology"/>
<gene>
    <name evidence="8" type="ORF">KAF25_003707</name>
</gene>
<dbReference type="InterPro" id="IPR049326">
    <property type="entry name" value="Rhodopsin_dom_fungi"/>
</dbReference>
<feature type="transmembrane region" description="Helical" evidence="6">
    <location>
        <begin position="100"/>
        <end position="120"/>
    </location>
</feature>
<keyword evidence="3 6" id="KW-1133">Transmembrane helix</keyword>
<name>A0A9P7H308_9HYPO</name>
<evidence type="ECO:0000259" key="7">
    <source>
        <dbReference type="Pfam" id="PF20684"/>
    </source>
</evidence>
<evidence type="ECO:0000256" key="4">
    <source>
        <dbReference type="ARBA" id="ARBA00023136"/>
    </source>
</evidence>
<feature type="transmembrane region" description="Helical" evidence="6">
    <location>
        <begin position="132"/>
        <end position="159"/>
    </location>
</feature>
<evidence type="ECO:0000256" key="3">
    <source>
        <dbReference type="ARBA" id="ARBA00022989"/>
    </source>
</evidence>
<dbReference type="PANTHER" id="PTHR33048:SF92">
    <property type="entry name" value="INTEGRAL MEMBRANE PROTEIN"/>
    <property type="match status" value="1"/>
</dbReference>
<evidence type="ECO:0000313" key="9">
    <source>
        <dbReference type="Proteomes" id="UP000782241"/>
    </source>
</evidence>
<keyword evidence="2 6" id="KW-0812">Transmembrane</keyword>
<dbReference type="PANTHER" id="PTHR33048">
    <property type="entry name" value="PTH11-LIKE INTEGRAL MEMBRANE PROTEIN (AFU_ORTHOLOGUE AFUA_5G11245)"/>
    <property type="match status" value="1"/>
</dbReference>
<keyword evidence="9" id="KW-1185">Reference proteome</keyword>
<feature type="transmembrane region" description="Helical" evidence="6">
    <location>
        <begin position="240"/>
        <end position="264"/>
    </location>
</feature>
<comment type="subcellular location">
    <subcellularLocation>
        <location evidence="1">Membrane</location>
        <topology evidence="1">Multi-pass membrane protein</topology>
    </subcellularLocation>
</comment>
<protein>
    <recommendedName>
        <fullName evidence="7">Rhodopsin domain-containing protein</fullName>
    </recommendedName>
</protein>
<evidence type="ECO:0000256" key="5">
    <source>
        <dbReference type="ARBA" id="ARBA00038359"/>
    </source>
</evidence>
<keyword evidence="4 6" id="KW-0472">Membrane</keyword>
<feature type="domain" description="Rhodopsin" evidence="7">
    <location>
        <begin position="27"/>
        <end position="272"/>
    </location>
</feature>
<feature type="transmembrane region" description="Helical" evidence="6">
    <location>
        <begin position="12"/>
        <end position="31"/>
    </location>
</feature>
<evidence type="ECO:0000256" key="1">
    <source>
        <dbReference type="ARBA" id="ARBA00004141"/>
    </source>
</evidence>
<sequence>MPLDPSGETIIATQWTLILIATGVIVARLYLRLILQKRRLLISDLFMCAGWCNAVALASFDIVFYRMGVLRQGVTLGLVGFEGTAEEAERFYKLNYFANYPFFVTFYLAKAALLAVYHQVFPTFMVKRRRFLWATVIYVSLSFVITILLLSVTCLPIRRNWNLSDNMCSIKNTKINFEIAWSLNIIGDLFIFILPWLVIPELALRKKLRYSLYATFLLGLINIVFSIVRFAQIEKYGKDLVITVALIDLWSFIDACIGLIIACLPSLRPFFKWKEKVKYYGHESELGNKSTGSDYTSSHRPIMASDPEMLTQPSNVHLSLETQRKFSALSGEKL</sequence>
<organism evidence="8 9">
    <name type="scientific">Fusarium avenaceum</name>
    <dbReference type="NCBI Taxonomy" id="40199"/>
    <lineage>
        <taxon>Eukaryota</taxon>
        <taxon>Fungi</taxon>
        <taxon>Dikarya</taxon>
        <taxon>Ascomycota</taxon>
        <taxon>Pezizomycotina</taxon>
        <taxon>Sordariomycetes</taxon>
        <taxon>Hypocreomycetidae</taxon>
        <taxon>Hypocreales</taxon>
        <taxon>Nectriaceae</taxon>
        <taxon>Fusarium</taxon>
        <taxon>Fusarium tricinctum species complex</taxon>
    </lineage>
</organism>
<evidence type="ECO:0000256" key="2">
    <source>
        <dbReference type="ARBA" id="ARBA00022692"/>
    </source>
</evidence>
<comment type="similarity">
    <text evidence="5">Belongs to the SAT4 family.</text>
</comment>
<dbReference type="InterPro" id="IPR052337">
    <property type="entry name" value="SAT4-like"/>
</dbReference>
<feature type="transmembrane region" description="Helical" evidence="6">
    <location>
        <begin position="179"/>
        <end position="198"/>
    </location>
</feature>